<dbReference type="PANTHER" id="PTHR43046">
    <property type="entry name" value="GDP-MANNOSE MANNOSYL HYDROLASE"/>
    <property type="match status" value="1"/>
</dbReference>
<evidence type="ECO:0000256" key="2">
    <source>
        <dbReference type="ARBA" id="ARBA00022801"/>
    </source>
</evidence>
<dbReference type="Gene3D" id="3.90.79.10">
    <property type="entry name" value="Nucleoside Triphosphate Pyrophosphohydrolase"/>
    <property type="match status" value="1"/>
</dbReference>
<dbReference type="RefSeq" id="WP_062271421.1">
    <property type="nucleotide sequence ID" value="NZ_LSYU01000001.1"/>
</dbReference>
<keyword evidence="2" id="KW-0378">Hydrolase</keyword>
<evidence type="ECO:0000313" key="4">
    <source>
        <dbReference type="EMBL" id="KXX66460.1"/>
    </source>
</evidence>
<dbReference type="PROSITE" id="PS00893">
    <property type="entry name" value="NUDIX_BOX"/>
    <property type="match status" value="1"/>
</dbReference>
<name>A0ABR5VLR6_MARGR</name>
<dbReference type="PROSITE" id="PS51462">
    <property type="entry name" value="NUDIX"/>
    <property type="match status" value="1"/>
</dbReference>
<protein>
    <recommendedName>
        <fullName evidence="3">Nudix hydrolase domain-containing protein</fullName>
    </recommendedName>
</protein>
<dbReference type="InterPro" id="IPR000086">
    <property type="entry name" value="NUDIX_hydrolase_dom"/>
</dbReference>
<comment type="caution">
    <text evidence="4">The sequence shown here is derived from an EMBL/GenBank/DDBJ whole genome shotgun (WGS) entry which is preliminary data.</text>
</comment>
<evidence type="ECO:0000259" key="3">
    <source>
        <dbReference type="PROSITE" id="PS51462"/>
    </source>
</evidence>
<feature type="domain" description="Nudix hydrolase" evidence="3">
    <location>
        <begin position="36"/>
        <end position="163"/>
    </location>
</feature>
<evidence type="ECO:0000256" key="1">
    <source>
        <dbReference type="ARBA" id="ARBA00001946"/>
    </source>
</evidence>
<dbReference type="CDD" id="cd02883">
    <property type="entry name" value="NUDIX_Hydrolase"/>
    <property type="match status" value="1"/>
</dbReference>
<dbReference type="SUPFAM" id="SSF55811">
    <property type="entry name" value="Nudix"/>
    <property type="match status" value="1"/>
</dbReference>
<accession>A0ABR5VLR6</accession>
<comment type="cofactor">
    <cofactor evidence="1">
        <name>Mg(2+)</name>
        <dbReference type="ChEBI" id="CHEBI:18420"/>
    </cofactor>
</comment>
<organism evidence="4 5">
    <name type="scientific">Marichromatium gracile</name>
    <name type="common">Chromatium gracile</name>
    <dbReference type="NCBI Taxonomy" id="1048"/>
    <lineage>
        <taxon>Bacteria</taxon>
        <taxon>Pseudomonadati</taxon>
        <taxon>Pseudomonadota</taxon>
        <taxon>Gammaproteobacteria</taxon>
        <taxon>Chromatiales</taxon>
        <taxon>Chromatiaceae</taxon>
        <taxon>Marichromatium</taxon>
    </lineage>
</organism>
<dbReference type="InterPro" id="IPR020084">
    <property type="entry name" value="NUDIX_hydrolase_CS"/>
</dbReference>
<keyword evidence="5" id="KW-1185">Reference proteome</keyword>
<reference evidence="4 5" key="1">
    <citation type="submission" date="2016-02" db="EMBL/GenBank/DDBJ databases">
        <title>Genome sequence of Marichromatium gracile YL-28, a purple sulfur bacterium.</title>
        <authorList>
            <person name="Zhao C."/>
            <person name="Hong X."/>
            <person name="Chen S."/>
            <person name="Yang S."/>
        </authorList>
    </citation>
    <scope>NUCLEOTIDE SEQUENCE [LARGE SCALE GENOMIC DNA]</scope>
    <source>
        <strain evidence="4 5">YL28</strain>
    </source>
</reference>
<gene>
    <name evidence="4" type="ORF">AY586_00645</name>
</gene>
<dbReference type="Proteomes" id="UP000075766">
    <property type="component" value="Unassembled WGS sequence"/>
</dbReference>
<dbReference type="InterPro" id="IPR015797">
    <property type="entry name" value="NUDIX_hydrolase-like_dom_sf"/>
</dbReference>
<proteinExistence type="predicted"/>
<dbReference type="Pfam" id="PF00293">
    <property type="entry name" value="NUDIX"/>
    <property type="match status" value="1"/>
</dbReference>
<evidence type="ECO:0000313" key="5">
    <source>
        <dbReference type="Proteomes" id="UP000075766"/>
    </source>
</evidence>
<dbReference type="PANTHER" id="PTHR43046:SF14">
    <property type="entry name" value="MUTT_NUDIX FAMILY PROTEIN"/>
    <property type="match status" value="1"/>
</dbReference>
<dbReference type="EMBL" id="LSYU01000001">
    <property type="protein sequence ID" value="KXX66460.1"/>
    <property type="molecule type" value="Genomic_DNA"/>
</dbReference>
<sequence>MSRPDDIHAADRPLDRAIRALYWVGYRLMLGVDFVLRPRTEGAYVAVWHDGRLLLIRNSYKGVHTLPAGGIKRGERAVEAARRELCEEVGIAVPTDALRESFQTLSLTEYKRDHIRVFDLRLDSPPPLRLDGREVIWAGFRTPEEALRLPLHAPVAAYVRATLSQDRED</sequence>